<dbReference type="Proteomes" id="UP000284605">
    <property type="component" value="Unassembled WGS sequence"/>
</dbReference>
<dbReference type="AlphaFoldDB" id="A0A418WII0"/>
<evidence type="ECO:0000313" key="5">
    <source>
        <dbReference type="Proteomes" id="UP000284605"/>
    </source>
</evidence>
<dbReference type="PRINTS" id="PR00420">
    <property type="entry name" value="RNGMNOXGNASE"/>
</dbReference>
<dbReference type="PANTHER" id="PTHR13789:SF268">
    <property type="entry name" value="5-METHYLPHENAZINE-1-CARBOXYLATE 1-MONOOXYGENASE"/>
    <property type="match status" value="1"/>
</dbReference>
<evidence type="ECO:0000256" key="1">
    <source>
        <dbReference type="ARBA" id="ARBA00023002"/>
    </source>
</evidence>
<reference evidence="4 5" key="1">
    <citation type="submission" date="2018-09" db="EMBL/GenBank/DDBJ databases">
        <authorList>
            <person name="Zhu H."/>
        </authorList>
    </citation>
    <scope>NUCLEOTIDE SEQUENCE [LARGE SCALE GENOMIC DNA]</scope>
    <source>
        <strain evidence="4 5">K1W22B-8</strain>
    </source>
</reference>
<accession>A0A418WII0</accession>
<dbReference type="PANTHER" id="PTHR13789">
    <property type="entry name" value="MONOOXYGENASE"/>
    <property type="match status" value="1"/>
</dbReference>
<dbReference type="PROSITE" id="PS51257">
    <property type="entry name" value="PROKAR_LIPOPROTEIN"/>
    <property type="match status" value="1"/>
</dbReference>
<feature type="domain" description="FAD-binding" evidence="3">
    <location>
        <begin position="294"/>
        <end position="356"/>
    </location>
</feature>
<dbReference type="Pfam" id="PF01494">
    <property type="entry name" value="FAD_binding_3"/>
    <property type="match status" value="2"/>
</dbReference>
<comment type="caution">
    <text evidence="4">The sequence shown here is derived from an EMBL/GenBank/DDBJ whole genome shotgun (WGS) entry which is preliminary data.</text>
</comment>
<dbReference type="InterPro" id="IPR002938">
    <property type="entry name" value="FAD-bd"/>
</dbReference>
<dbReference type="Gene3D" id="3.50.50.60">
    <property type="entry name" value="FAD/NAD(P)-binding domain"/>
    <property type="match status" value="1"/>
</dbReference>
<evidence type="ECO:0000313" key="4">
    <source>
        <dbReference type="EMBL" id="RJF89851.1"/>
    </source>
</evidence>
<evidence type="ECO:0000259" key="3">
    <source>
        <dbReference type="Pfam" id="PF01494"/>
    </source>
</evidence>
<dbReference type="SUPFAM" id="SSF51905">
    <property type="entry name" value="FAD/NAD(P)-binding domain"/>
    <property type="match status" value="1"/>
</dbReference>
<dbReference type="RefSeq" id="WP_119782117.1">
    <property type="nucleotide sequence ID" value="NZ_QYUK01000011.1"/>
</dbReference>
<feature type="domain" description="FAD-binding" evidence="3">
    <location>
        <begin position="2"/>
        <end position="172"/>
    </location>
</feature>
<dbReference type="NCBIfam" id="NF005720">
    <property type="entry name" value="PRK07538.1"/>
    <property type="match status" value="1"/>
</dbReference>
<dbReference type="GO" id="GO:0004497">
    <property type="term" value="F:monooxygenase activity"/>
    <property type="evidence" value="ECO:0007669"/>
    <property type="project" value="UniProtKB-KW"/>
</dbReference>
<dbReference type="EMBL" id="QYUK01000011">
    <property type="protein sequence ID" value="RJF89851.1"/>
    <property type="molecule type" value="Genomic_DNA"/>
</dbReference>
<dbReference type="GO" id="GO:0071949">
    <property type="term" value="F:FAD binding"/>
    <property type="evidence" value="ECO:0007669"/>
    <property type="project" value="InterPro"/>
</dbReference>
<sequence length="414" mass="45412">MKVIIVGGGIAGLTLACGLAKGGIRSDVYEVAPQIAPLGLGVNLLPHSTKVMAELGVLDEMRRRSVETVESTFFNRYGQHIYSEPAGLHAGYDEPQLSIHRGDIQEPLLHRFVAQAGAEFMHTGRRCVGYEEDGEGVTVHFADTLNGAPLPPVRADVVIAADGLHSVIRKQMHPGEGDPVYSGVNMWRGAALWKPFLQGGNMTRIGWLSTGKLVIYPIRNDVDGNGNQLINWVVEIETPKFKEKRDWNKEGSLDDFFWAFKDMKFDWLDVPGLLQATEKILEFPMVDQDPLPFWTTGRVTLMGDAAHPMYPRGSNGAGQAILDAACLAKALLAAEDPRQALRAYEAERLAATSRVVLMNRSTPPDIILKVVHDRTGGKPFERIEDVISAEELAALSSSYKRAAGYDREKLAVAS</sequence>
<organism evidence="4 5">
    <name type="scientific">Oleomonas cavernae</name>
    <dbReference type="NCBI Taxonomy" id="2320859"/>
    <lineage>
        <taxon>Bacteria</taxon>
        <taxon>Pseudomonadati</taxon>
        <taxon>Pseudomonadota</taxon>
        <taxon>Alphaproteobacteria</taxon>
        <taxon>Acetobacterales</taxon>
        <taxon>Acetobacteraceae</taxon>
        <taxon>Oleomonas</taxon>
    </lineage>
</organism>
<evidence type="ECO:0000256" key="2">
    <source>
        <dbReference type="ARBA" id="ARBA00023033"/>
    </source>
</evidence>
<dbReference type="InterPro" id="IPR036188">
    <property type="entry name" value="FAD/NAD-bd_sf"/>
</dbReference>
<proteinExistence type="predicted"/>
<name>A0A418WII0_9PROT</name>
<dbReference type="Gene3D" id="3.30.9.30">
    <property type="match status" value="1"/>
</dbReference>
<dbReference type="InterPro" id="IPR050493">
    <property type="entry name" value="FAD-dep_Monooxygenase_BioMet"/>
</dbReference>
<dbReference type="SUPFAM" id="SSF54373">
    <property type="entry name" value="FAD-linked reductases, C-terminal domain"/>
    <property type="match status" value="1"/>
</dbReference>
<gene>
    <name evidence="4" type="ORF">D3874_04410</name>
</gene>
<dbReference type="OrthoDB" id="4230779at2"/>
<protein>
    <submittedName>
        <fullName evidence="4">Flavin-dependent oxidoreductase</fullName>
    </submittedName>
</protein>
<keyword evidence="1" id="KW-0560">Oxidoreductase</keyword>
<keyword evidence="2" id="KW-0503">Monooxygenase</keyword>
<keyword evidence="5" id="KW-1185">Reference proteome</keyword>